<proteinExistence type="inferred from homology"/>
<accession>A0A6G7VHK7</accession>
<keyword evidence="4 6" id="KW-1133">Transmembrane helix</keyword>
<keyword evidence="6" id="KW-1003">Cell membrane</keyword>
<name>A0A6G7VHK7_9RHOB</name>
<keyword evidence="8" id="KW-1185">Reference proteome</keyword>
<dbReference type="EMBL" id="CP049811">
    <property type="protein sequence ID" value="QIK39345.1"/>
    <property type="molecule type" value="Genomic_DNA"/>
</dbReference>
<dbReference type="PANTHER" id="PTHR23427:SF2">
    <property type="entry name" value="SURFEIT LOCUS PROTEIN 1"/>
    <property type="match status" value="1"/>
</dbReference>
<dbReference type="CDD" id="cd06662">
    <property type="entry name" value="SURF1"/>
    <property type="match status" value="1"/>
</dbReference>
<protein>
    <recommendedName>
        <fullName evidence="6">SURF1-like protein</fullName>
    </recommendedName>
</protein>
<dbReference type="InterPro" id="IPR045214">
    <property type="entry name" value="Surf1/Surf4"/>
</dbReference>
<dbReference type="Proteomes" id="UP000500791">
    <property type="component" value="Chromosome"/>
</dbReference>
<evidence type="ECO:0000256" key="4">
    <source>
        <dbReference type="ARBA" id="ARBA00022989"/>
    </source>
</evidence>
<reference evidence="7 8" key="1">
    <citation type="submission" date="2020-03" db="EMBL/GenBank/DDBJ databases">
        <title>Complete genome sequence of Monaibacterium sp. ALG8 with diverse plasmids.</title>
        <authorList>
            <person name="Sun C."/>
        </authorList>
    </citation>
    <scope>NUCLEOTIDE SEQUENCE [LARGE SCALE GENOMIC DNA]</scope>
    <source>
        <strain evidence="7 8">ALG8</strain>
    </source>
</reference>
<evidence type="ECO:0000256" key="5">
    <source>
        <dbReference type="ARBA" id="ARBA00023136"/>
    </source>
</evidence>
<evidence type="ECO:0000313" key="7">
    <source>
        <dbReference type="EMBL" id="QIK39345.1"/>
    </source>
</evidence>
<dbReference type="Pfam" id="PF02104">
    <property type="entry name" value="SURF1"/>
    <property type="match status" value="1"/>
</dbReference>
<dbReference type="RefSeq" id="WP_166187347.1">
    <property type="nucleotide sequence ID" value="NZ_CP049811.1"/>
</dbReference>
<feature type="transmembrane region" description="Helical" evidence="6">
    <location>
        <begin position="196"/>
        <end position="216"/>
    </location>
</feature>
<dbReference type="PROSITE" id="PS50895">
    <property type="entry name" value="SURF1"/>
    <property type="match status" value="1"/>
</dbReference>
<comment type="similarity">
    <text evidence="2 6">Belongs to the SURF1 family.</text>
</comment>
<dbReference type="AlphaFoldDB" id="A0A6G7VHK7"/>
<evidence type="ECO:0000256" key="6">
    <source>
        <dbReference type="RuleBase" id="RU363076"/>
    </source>
</evidence>
<organism evidence="7 8">
    <name type="scientific">Pontivivens nitratireducens</name>
    <dbReference type="NCBI Taxonomy" id="2758038"/>
    <lineage>
        <taxon>Bacteria</taxon>
        <taxon>Pseudomonadati</taxon>
        <taxon>Pseudomonadota</taxon>
        <taxon>Alphaproteobacteria</taxon>
        <taxon>Rhodobacterales</taxon>
        <taxon>Paracoccaceae</taxon>
        <taxon>Pontivivens</taxon>
    </lineage>
</organism>
<evidence type="ECO:0000256" key="1">
    <source>
        <dbReference type="ARBA" id="ARBA00004370"/>
    </source>
</evidence>
<feature type="transmembrane region" description="Helical" evidence="6">
    <location>
        <begin position="6"/>
        <end position="24"/>
    </location>
</feature>
<evidence type="ECO:0000256" key="3">
    <source>
        <dbReference type="ARBA" id="ARBA00022692"/>
    </source>
</evidence>
<dbReference type="GO" id="GO:0005886">
    <property type="term" value="C:plasma membrane"/>
    <property type="evidence" value="ECO:0007669"/>
    <property type="project" value="UniProtKB-SubCell"/>
</dbReference>
<dbReference type="InterPro" id="IPR002994">
    <property type="entry name" value="Surf1/Shy1"/>
</dbReference>
<dbReference type="PROSITE" id="PS51257">
    <property type="entry name" value="PROKAR_LIPOPROTEIN"/>
    <property type="match status" value="1"/>
</dbReference>
<keyword evidence="3 6" id="KW-0812">Transmembrane</keyword>
<dbReference type="KEGG" id="mon:G8E03_00385"/>
<gene>
    <name evidence="7" type="ORF">G8E03_00385</name>
</gene>
<evidence type="ECO:0000256" key="2">
    <source>
        <dbReference type="ARBA" id="ARBA00007165"/>
    </source>
</evidence>
<sequence length="220" mass="24524">MKRILGPLAFGAIGCAILISLGVWQMQRLAWKKDLIDTTERMMSAQPIALPEAPTEATDEYVPVFVDGFIREGEVHVLTTQRIAGPGFRIIAPFETNEGRRILVDRGYVPEEQKNAERPIGAAQLNGVLHWPDERTFDTPENDVEDNYWLARDVDQMAEVLGTEEVMIAVAASSIEGGPQPVPLTAAYHNRHLEYVITWFGLALGWALMTGVWVVARLKD</sequence>
<keyword evidence="5 6" id="KW-0472">Membrane</keyword>
<dbReference type="PANTHER" id="PTHR23427">
    <property type="entry name" value="SURFEIT LOCUS PROTEIN"/>
    <property type="match status" value="1"/>
</dbReference>
<evidence type="ECO:0000313" key="8">
    <source>
        <dbReference type="Proteomes" id="UP000500791"/>
    </source>
</evidence>
<comment type="subcellular location">
    <subcellularLocation>
        <location evidence="6">Cell membrane</location>
        <topology evidence="6">Multi-pass membrane protein</topology>
    </subcellularLocation>
    <subcellularLocation>
        <location evidence="1">Membrane</location>
    </subcellularLocation>
</comment>